<evidence type="ECO:0000313" key="3">
    <source>
        <dbReference type="EMBL" id="MFC5053220.1"/>
    </source>
</evidence>
<keyword evidence="2" id="KW-0812">Transmembrane</keyword>
<feature type="region of interest" description="Disordered" evidence="1">
    <location>
        <begin position="1"/>
        <end position="20"/>
    </location>
</feature>
<evidence type="ECO:0008006" key="5">
    <source>
        <dbReference type="Google" id="ProtNLM"/>
    </source>
</evidence>
<evidence type="ECO:0000256" key="1">
    <source>
        <dbReference type="SAM" id="MobiDB-lite"/>
    </source>
</evidence>
<feature type="transmembrane region" description="Helical" evidence="2">
    <location>
        <begin position="160"/>
        <end position="184"/>
    </location>
</feature>
<evidence type="ECO:0000313" key="4">
    <source>
        <dbReference type="Proteomes" id="UP001595833"/>
    </source>
</evidence>
<proteinExistence type="predicted"/>
<dbReference type="EMBL" id="JBHSJB010000005">
    <property type="protein sequence ID" value="MFC5053220.1"/>
    <property type="molecule type" value="Genomic_DNA"/>
</dbReference>
<dbReference type="InterPro" id="IPR027417">
    <property type="entry name" value="P-loop_NTPase"/>
</dbReference>
<dbReference type="RefSeq" id="WP_344041260.1">
    <property type="nucleotide sequence ID" value="NZ_BAAAKE010000028.1"/>
</dbReference>
<dbReference type="Gene3D" id="3.40.50.300">
    <property type="entry name" value="P-loop containing nucleotide triphosphate hydrolases"/>
    <property type="match status" value="1"/>
</dbReference>
<reference evidence="4" key="1">
    <citation type="journal article" date="2019" name="Int. J. Syst. Evol. Microbiol.">
        <title>The Global Catalogue of Microorganisms (GCM) 10K type strain sequencing project: providing services to taxonomists for standard genome sequencing and annotation.</title>
        <authorList>
            <consortium name="The Broad Institute Genomics Platform"/>
            <consortium name="The Broad Institute Genome Sequencing Center for Infectious Disease"/>
            <person name="Wu L."/>
            <person name="Ma J."/>
        </authorList>
    </citation>
    <scope>NUCLEOTIDE SEQUENCE [LARGE SCALE GENOMIC DNA]</scope>
    <source>
        <strain evidence="4">KCTC 12848</strain>
    </source>
</reference>
<comment type="caution">
    <text evidence="3">The sequence shown here is derived from an EMBL/GenBank/DDBJ whole genome shotgun (WGS) entry which is preliminary data.</text>
</comment>
<dbReference type="SUPFAM" id="SSF52540">
    <property type="entry name" value="P-loop containing nucleoside triphosphate hydrolases"/>
    <property type="match status" value="1"/>
</dbReference>
<keyword evidence="4" id="KW-1185">Reference proteome</keyword>
<dbReference type="Proteomes" id="UP001595833">
    <property type="component" value="Unassembled WGS sequence"/>
</dbReference>
<sequence>MSTTAHDHHHDDENHERTNVVRLPVRRADTTPDTDGLEPGGAVVGELLTERESAELDRRMAAQRARDAVGAVVRVVRHERTRTVGRAVLRNAGYAVAGARIRRQERRARRLHLDLEQAITTLRVNAKSAEDFRVLRELEEALERRRTGAAQRGRERRIEILRWSGGVVVLLAGGHVLFLGFAAAQAVVGAGSLTDRWNDVVGFWTTVAELSPAGGYWWAWAIVGAGTWAARTIPVGRSRGTLPLWAGDDQAVPADGRNVVVDEAAVLSALRHLGGLPLLKQAFKQGWGSSITPTWVQVPHRDGNGVRMQLVLPQGVPVEEIVKRKTVLAHNLVRLPVEVWPSEPKDRAGVLDLWVADPGALSGPVDPWPLLDTDGPTDYFTAVPVGVNIRGEVVRAQLFEKNYAASGVMGSGKSSLFITLVAGAVLDPLVEVDVFVLAENFDYEPLKPRLRTLRTGADADTVKACLATLRELYAELDVRGKALREHQERKVNRTVAAKDARLRPRVVVIDECQALFMHEEHGEEAADVVTKLISAARKYAVTLLFATPEASTASLPRKVTAVTSCKACFAIGDQQSNDAILGTGSYKAGISAVSLEPATDDGPGDIGTAMVRGIMAKPGLLRSFYLTPAELTEITHRAMDLRNGHVPTPTGDDVDEVDFLTDLAHVLTGHKHLRTAEVLNALAALRPDHYGKYTSRTLADQLREVRVPIVKRDSGQSAVDVNDVAEAVTMRDMENDAGDDDES</sequence>
<protein>
    <recommendedName>
        <fullName evidence="5">S-DNA-T family DNA segregation ATPase FtsK/SpoIIIE</fullName>
    </recommendedName>
</protein>
<keyword evidence="2" id="KW-1133">Transmembrane helix</keyword>
<accession>A0ABV9XSD8</accession>
<evidence type="ECO:0000256" key="2">
    <source>
        <dbReference type="SAM" id="Phobius"/>
    </source>
</evidence>
<gene>
    <name evidence="3" type="ORF">ACFPFM_05540</name>
</gene>
<feature type="compositionally biased region" description="Basic and acidic residues" evidence="1">
    <location>
        <begin position="1"/>
        <end position="19"/>
    </location>
</feature>
<name>A0ABV9XSD8_9PSEU</name>
<organism evidence="3 4">
    <name type="scientific">Saccharothrix xinjiangensis</name>
    <dbReference type="NCBI Taxonomy" id="204798"/>
    <lineage>
        <taxon>Bacteria</taxon>
        <taxon>Bacillati</taxon>
        <taxon>Actinomycetota</taxon>
        <taxon>Actinomycetes</taxon>
        <taxon>Pseudonocardiales</taxon>
        <taxon>Pseudonocardiaceae</taxon>
        <taxon>Saccharothrix</taxon>
    </lineage>
</organism>
<keyword evidence="2" id="KW-0472">Membrane</keyword>